<dbReference type="Pfam" id="PF00072">
    <property type="entry name" value="Response_reg"/>
    <property type="match status" value="1"/>
</dbReference>
<evidence type="ECO:0000259" key="8">
    <source>
        <dbReference type="PROSITE" id="PS50110"/>
    </source>
</evidence>
<dbReference type="GO" id="GO:0003677">
    <property type="term" value="F:DNA binding"/>
    <property type="evidence" value="ECO:0007669"/>
    <property type="project" value="UniProtKB-KW"/>
</dbReference>
<evidence type="ECO:0000313" key="9">
    <source>
        <dbReference type="EMBL" id="OEE59002.1"/>
    </source>
</evidence>
<reference evidence="9 10" key="1">
    <citation type="journal article" date="2012" name="Science">
        <title>Ecological populations of bacteria act as socially cohesive units of antibiotic production and resistance.</title>
        <authorList>
            <person name="Cordero O.X."/>
            <person name="Wildschutte H."/>
            <person name="Kirkup B."/>
            <person name="Proehl S."/>
            <person name="Ngo L."/>
            <person name="Hussain F."/>
            <person name="Le Roux F."/>
            <person name="Mincer T."/>
            <person name="Polz M.F."/>
        </authorList>
    </citation>
    <scope>NUCLEOTIDE SEQUENCE [LARGE SCALE GENOMIC DNA]</scope>
    <source>
        <strain evidence="9 10">FF-454</strain>
    </source>
</reference>
<dbReference type="CDD" id="cd06170">
    <property type="entry name" value="LuxR_C_like"/>
    <property type="match status" value="1"/>
</dbReference>
<dbReference type="Gene3D" id="3.40.50.2300">
    <property type="match status" value="1"/>
</dbReference>
<dbReference type="InterPro" id="IPR036388">
    <property type="entry name" value="WH-like_DNA-bd_sf"/>
</dbReference>
<evidence type="ECO:0000256" key="2">
    <source>
        <dbReference type="ARBA" id="ARBA00023012"/>
    </source>
</evidence>
<evidence type="ECO:0000256" key="5">
    <source>
        <dbReference type="ARBA" id="ARBA00023163"/>
    </source>
</evidence>
<dbReference type="Gene3D" id="1.10.10.10">
    <property type="entry name" value="Winged helix-like DNA-binding domain superfamily/Winged helix DNA-binding domain"/>
    <property type="match status" value="1"/>
</dbReference>
<dbReference type="CDD" id="cd17537">
    <property type="entry name" value="REC_FixJ"/>
    <property type="match status" value="1"/>
</dbReference>
<dbReference type="InterPro" id="IPR000792">
    <property type="entry name" value="Tscrpt_reg_LuxR_C"/>
</dbReference>
<gene>
    <name evidence="9" type="ORF">A1OK_03060</name>
</gene>
<keyword evidence="1 6" id="KW-0597">Phosphoprotein</keyword>
<dbReference type="SMART" id="SM00448">
    <property type="entry name" value="REC"/>
    <property type="match status" value="1"/>
</dbReference>
<dbReference type="Pfam" id="PF00196">
    <property type="entry name" value="GerE"/>
    <property type="match status" value="1"/>
</dbReference>
<dbReference type="GO" id="GO:0000160">
    <property type="term" value="P:phosphorelay signal transduction system"/>
    <property type="evidence" value="ECO:0007669"/>
    <property type="project" value="UniProtKB-KW"/>
</dbReference>
<dbReference type="InterPro" id="IPR011006">
    <property type="entry name" value="CheY-like_superfamily"/>
</dbReference>
<evidence type="ECO:0000313" key="10">
    <source>
        <dbReference type="Proteomes" id="UP000095039"/>
    </source>
</evidence>
<dbReference type="PANTHER" id="PTHR44688">
    <property type="entry name" value="DNA-BINDING TRANSCRIPTIONAL ACTIVATOR DEVR_DOSR"/>
    <property type="match status" value="1"/>
</dbReference>
<evidence type="ECO:0000259" key="7">
    <source>
        <dbReference type="PROSITE" id="PS50043"/>
    </source>
</evidence>
<dbReference type="Proteomes" id="UP000095039">
    <property type="component" value="Unassembled WGS sequence"/>
</dbReference>
<feature type="domain" description="HTH luxR-type" evidence="7">
    <location>
        <begin position="134"/>
        <end position="199"/>
    </location>
</feature>
<protein>
    <submittedName>
        <fullName evidence="9">DNA-binding response regulator</fullName>
    </submittedName>
</protein>
<evidence type="ECO:0000256" key="3">
    <source>
        <dbReference type="ARBA" id="ARBA00023015"/>
    </source>
</evidence>
<keyword evidence="5" id="KW-0804">Transcription</keyword>
<sequence>MMNSNTGPVYVVDDENAVRESLVFMLETYGLTIQDFSSGQAFLEQVDIHQPGCIVLDSRMPEMRGQELQTLLNEARSPLSIIFLTGHGDVPMAVDALKDGAVDFFQKPVDGDKLAKAIDKALTHSFKREGHVNVEKKYNSLTEREKQVLKEVLKGQTNQQMAKTLCVSLRTIEVHRANMMKKFEASNVADLVLRLSTLIQQSKL</sequence>
<proteinExistence type="predicted"/>
<dbReference type="EMBL" id="AJWN02000090">
    <property type="protein sequence ID" value="OEE59002.1"/>
    <property type="molecule type" value="Genomic_DNA"/>
</dbReference>
<keyword evidence="3" id="KW-0805">Transcription regulation</keyword>
<evidence type="ECO:0000256" key="4">
    <source>
        <dbReference type="ARBA" id="ARBA00023125"/>
    </source>
</evidence>
<name>A0A1E5C1I3_9GAMM</name>
<dbReference type="AlphaFoldDB" id="A0A1E5C1I3"/>
<dbReference type="GO" id="GO:0006355">
    <property type="term" value="P:regulation of DNA-templated transcription"/>
    <property type="evidence" value="ECO:0007669"/>
    <property type="project" value="InterPro"/>
</dbReference>
<keyword evidence="10" id="KW-1185">Reference proteome</keyword>
<comment type="caution">
    <text evidence="9">The sequence shown here is derived from an EMBL/GenBank/DDBJ whole genome shotgun (WGS) entry which is preliminary data.</text>
</comment>
<dbReference type="PANTHER" id="PTHR44688:SF16">
    <property type="entry name" value="DNA-BINDING TRANSCRIPTIONAL ACTIVATOR DEVR_DOSR"/>
    <property type="match status" value="1"/>
</dbReference>
<organism evidence="9 10">
    <name type="scientific">Enterovibrio norvegicus FF-454</name>
    <dbReference type="NCBI Taxonomy" id="1185651"/>
    <lineage>
        <taxon>Bacteria</taxon>
        <taxon>Pseudomonadati</taxon>
        <taxon>Pseudomonadota</taxon>
        <taxon>Gammaproteobacteria</taxon>
        <taxon>Vibrionales</taxon>
        <taxon>Vibrionaceae</taxon>
        <taxon>Enterovibrio</taxon>
    </lineage>
</organism>
<dbReference type="FunFam" id="3.40.50.2300:FF:000018">
    <property type="entry name" value="DNA-binding transcriptional regulator NtrC"/>
    <property type="match status" value="1"/>
</dbReference>
<dbReference type="InterPro" id="IPR001789">
    <property type="entry name" value="Sig_transdc_resp-reg_receiver"/>
</dbReference>
<dbReference type="InterPro" id="IPR016032">
    <property type="entry name" value="Sig_transdc_resp-reg_C-effctor"/>
</dbReference>
<dbReference type="PROSITE" id="PS50043">
    <property type="entry name" value="HTH_LUXR_2"/>
    <property type="match status" value="1"/>
</dbReference>
<evidence type="ECO:0000256" key="1">
    <source>
        <dbReference type="ARBA" id="ARBA00022553"/>
    </source>
</evidence>
<dbReference type="PROSITE" id="PS50110">
    <property type="entry name" value="RESPONSE_REGULATORY"/>
    <property type="match status" value="1"/>
</dbReference>
<evidence type="ECO:0000256" key="6">
    <source>
        <dbReference type="PROSITE-ProRule" id="PRU00169"/>
    </source>
</evidence>
<accession>A0A1E5C1I3</accession>
<keyword evidence="2" id="KW-0902">Two-component regulatory system</keyword>
<dbReference type="PRINTS" id="PR00038">
    <property type="entry name" value="HTHLUXR"/>
</dbReference>
<feature type="domain" description="Response regulatory" evidence="8">
    <location>
        <begin position="8"/>
        <end position="122"/>
    </location>
</feature>
<dbReference type="SUPFAM" id="SSF46894">
    <property type="entry name" value="C-terminal effector domain of the bipartite response regulators"/>
    <property type="match status" value="1"/>
</dbReference>
<keyword evidence="4 9" id="KW-0238">DNA-binding</keyword>
<dbReference type="SMART" id="SM00421">
    <property type="entry name" value="HTH_LUXR"/>
    <property type="match status" value="1"/>
</dbReference>
<feature type="modified residue" description="4-aspartylphosphate" evidence="6">
    <location>
        <position position="57"/>
    </location>
</feature>
<dbReference type="SUPFAM" id="SSF52172">
    <property type="entry name" value="CheY-like"/>
    <property type="match status" value="1"/>
</dbReference>